<feature type="compositionally biased region" description="Basic residues" evidence="1">
    <location>
        <begin position="209"/>
        <end position="224"/>
    </location>
</feature>
<organism evidence="2 3">
    <name type="scientific">Xanthomonas euvesicatoria</name>
    <dbReference type="NCBI Taxonomy" id="456327"/>
    <lineage>
        <taxon>Bacteria</taxon>
        <taxon>Pseudomonadati</taxon>
        <taxon>Pseudomonadota</taxon>
        <taxon>Gammaproteobacteria</taxon>
        <taxon>Lysobacterales</taxon>
        <taxon>Lysobacteraceae</taxon>
        <taxon>Xanthomonas</taxon>
    </lineage>
</organism>
<dbReference type="EMBL" id="JACHNL010000014">
    <property type="protein sequence ID" value="MBB4725846.1"/>
    <property type="molecule type" value="Genomic_DNA"/>
</dbReference>
<sequence>MTRSPTTSRSATTPPKSVAAAAARGLRLREQHGRGGTAVGVARARDLSAQTSLSAQTIGRMHAYFARHSVDKSGKGWADAKAPSAGYIAWLLWGGDAGQRWAARVYARLHQASATKGASSGNGSKKTAVKKVKAKKSATRQAAAKKTATKKSAKKTAAKKTAPNKRTTKKTAAASASARKTASSKVASKASKASKKAAARSSAAEKKGATKKAPSRRTAAKKKSTSTAAKQRAGKTSAPWNTSSPKSASRSKPLSASQKTQARKRAKAAGRPYPNLVDNMAVASKRSTSKRAARSGGTKQRAGKK</sequence>
<dbReference type="GO" id="GO:0016301">
    <property type="term" value="F:kinase activity"/>
    <property type="evidence" value="ECO:0007669"/>
    <property type="project" value="UniProtKB-KW"/>
</dbReference>
<feature type="compositionally biased region" description="Basic residues" evidence="1">
    <location>
        <begin position="127"/>
        <end position="138"/>
    </location>
</feature>
<feature type="compositionally biased region" description="Polar residues" evidence="1">
    <location>
        <begin position="113"/>
        <end position="123"/>
    </location>
</feature>
<protein>
    <submittedName>
        <fullName evidence="2">Chemotaxis protein histidine kinase CheA</fullName>
    </submittedName>
</protein>
<keyword evidence="2" id="KW-0418">Kinase</keyword>
<proteinExistence type="predicted"/>
<dbReference type="AlphaFoldDB" id="A0AAW3UBI8"/>
<feature type="compositionally biased region" description="Polar residues" evidence="1">
    <location>
        <begin position="238"/>
        <end position="260"/>
    </location>
</feature>
<reference evidence="2 3" key="1">
    <citation type="submission" date="2020-08" db="EMBL/GenBank/DDBJ databases">
        <title>Studying the diversity of plant-associated saprophytic bacteria and their role in host health and plant-pathogen interactions.</title>
        <authorList>
            <person name="Potnis N."/>
        </authorList>
    </citation>
    <scope>NUCLEOTIDE SEQUENCE [LARGE SCALE GENOMIC DNA]</scope>
    <source>
        <strain evidence="2 3">CFBP 7922</strain>
    </source>
</reference>
<gene>
    <name evidence="2" type="ORF">FHY32_004258</name>
</gene>
<evidence type="ECO:0000313" key="2">
    <source>
        <dbReference type="EMBL" id="MBB4725846.1"/>
    </source>
</evidence>
<keyword evidence="2" id="KW-0808">Transferase</keyword>
<accession>A0AAW3UBI8</accession>
<feature type="compositionally biased region" description="Basic residues" evidence="1">
    <location>
        <begin position="147"/>
        <end position="169"/>
    </location>
</feature>
<feature type="region of interest" description="Disordered" evidence="1">
    <location>
        <begin position="1"/>
        <end position="23"/>
    </location>
</feature>
<feature type="region of interest" description="Disordered" evidence="1">
    <location>
        <begin position="113"/>
        <end position="305"/>
    </location>
</feature>
<name>A0AAW3UBI8_XANEU</name>
<comment type="caution">
    <text evidence="2">The sequence shown here is derived from an EMBL/GenBank/DDBJ whole genome shotgun (WGS) entry which is preliminary data.</text>
</comment>
<evidence type="ECO:0000313" key="3">
    <source>
        <dbReference type="Proteomes" id="UP000576603"/>
    </source>
</evidence>
<evidence type="ECO:0000256" key="1">
    <source>
        <dbReference type="SAM" id="MobiDB-lite"/>
    </source>
</evidence>
<feature type="compositionally biased region" description="Low complexity" evidence="1">
    <location>
        <begin position="170"/>
        <end position="191"/>
    </location>
</feature>
<dbReference type="Proteomes" id="UP000576603">
    <property type="component" value="Unassembled WGS sequence"/>
</dbReference>